<name>A0A2K9F251_9RHOB</name>
<organism evidence="4 5">
    <name type="scientific">Paracoccus tegillarcae</name>
    <dbReference type="NCBI Taxonomy" id="1529068"/>
    <lineage>
        <taxon>Bacteria</taxon>
        <taxon>Pseudomonadati</taxon>
        <taxon>Pseudomonadota</taxon>
        <taxon>Alphaproteobacteria</taxon>
        <taxon>Rhodobacterales</taxon>
        <taxon>Paracoccaceae</taxon>
        <taxon>Paracoccus</taxon>
    </lineage>
</organism>
<dbReference type="Proteomes" id="UP000233742">
    <property type="component" value="Plasmid pBM151"/>
</dbReference>
<feature type="compositionally biased region" description="Polar residues" evidence="1">
    <location>
        <begin position="307"/>
        <end position="321"/>
    </location>
</feature>
<reference evidence="4 5" key="1">
    <citation type="submission" date="2017-12" db="EMBL/GenBank/DDBJ databases">
        <authorList>
            <person name="Hurst M.R.H."/>
        </authorList>
    </citation>
    <scope>NUCLEOTIDE SEQUENCE [LARGE SCALE GENOMIC DNA]</scope>
    <source>
        <strain evidence="4 5">BM15</strain>
        <plasmid evidence="5">Plasmid pbm151</plasmid>
    </source>
</reference>
<protein>
    <submittedName>
        <fullName evidence="4">Uncharacterized protein</fullName>
    </submittedName>
</protein>
<evidence type="ECO:0000256" key="1">
    <source>
        <dbReference type="SAM" id="MobiDB-lite"/>
    </source>
</evidence>
<dbReference type="Pfam" id="PF03428">
    <property type="entry name" value="RP-C"/>
    <property type="match status" value="1"/>
</dbReference>
<dbReference type="EMBL" id="CP025409">
    <property type="protein sequence ID" value="AUH35624.1"/>
    <property type="molecule type" value="Genomic_DNA"/>
</dbReference>
<accession>A0A2K9F251</accession>
<dbReference type="AlphaFoldDB" id="A0A2K9F251"/>
<sequence>MLGSFVRPPEKQIKQKTRQREHRNLARLPCASTETRSRRMTYPRAVHPAATRSYRDPSDVHPVLPGRMQRDSFAVLVERVAPVLGVGRAAAHAFVRLAALTRPSDWISEDRSPVIYAEAGEVAKMLGLSQPRLRAITVELELAGLIERRTGANGSRSRAAGTGLYLSAAIARADELMALDERLTAVRQQAKYLRGQRSTHRRHLVRALDHLCEIAPHHPRIGEIRAGLEQWPSADQLHIMDLATLTAHVEDADNLCRTTLDLLEKVEESIGGPLENERPYIQDTTQESSRICNARVHQRRAGKPAHDNSSVAPPNGGTNCSEKNDGAASGAFKSEFIAKLGPERLFRLASPEMQFYLSGRAEPRSLRFHDFVWAAERRVPELGISPDAWTAAKEVMGEDSAMLSVFILDARKAEPGTTIFKPGGYLRGMIKKYREGDLHLIRSLIGLSERKRGEDPT</sequence>
<proteinExistence type="predicted"/>
<evidence type="ECO:0000259" key="3">
    <source>
        <dbReference type="Pfam" id="PF11800"/>
    </source>
</evidence>
<evidence type="ECO:0000313" key="4">
    <source>
        <dbReference type="EMBL" id="AUH35624.1"/>
    </source>
</evidence>
<keyword evidence="5" id="KW-1185">Reference proteome</keyword>
<feature type="domain" description="Plasmid replication protein C C-terminal" evidence="3">
    <location>
        <begin position="349"/>
        <end position="448"/>
    </location>
</feature>
<feature type="region of interest" description="Disordered" evidence="1">
    <location>
        <begin position="1"/>
        <end position="23"/>
    </location>
</feature>
<feature type="domain" description="Plasmid replication protein C N-terminal" evidence="2">
    <location>
        <begin position="48"/>
        <end position="209"/>
    </location>
</feature>
<dbReference type="Pfam" id="PF11800">
    <property type="entry name" value="RP-C_C"/>
    <property type="match status" value="1"/>
</dbReference>
<gene>
    <name evidence="4" type="ORF">CUV01_18775</name>
</gene>
<evidence type="ECO:0000259" key="2">
    <source>
        <dbReference type="Pfam" id="PF03428"/>
    </source>
</evidence>
<dbReference type="KEGG" id="paro:CUV01_18775"/>
<geneLocation type="plasmid" evidence="5">
    <name>pbm151</name>
</geneLocation>
<dbReference type="InterPro" id="IPR005090">
    <property type="entry name" value="RepC_N"/>
</dbReference>
<keyword evidence="4" id="KW-0614">Plasmid</keyword>
<dbReference type="OrthoDB" id="7488837at2"/>
<dbReference type="InterPro" id="IPR021760">
    <property type="entry name" value="RepC_C"/>
</dbReference>
<evidence type="ECO:0000313" key="5">
    <source>
        <dbReference type="Proteomes" id="UP000233742"/>
    </source>
</evidence>
<feature type="region of interest" description="Disordered" evidence="1">
    <location>
        <begin position="298"/>
        <end position="324"/>
    </location>
</feature>